<dbReference type="PANTHER" id="PTHR43592:SF15">
    <property type="entry name" value="CAAX AMINO TERMINAL PROTEASE FAMILY PROTEIN"/>
    <property type="match status" value="1"/>
</dbReference>
<name>A0A822YGG8_NELNU</name>
<evidence type="ECO:0000256" key="1">
    <source>
        <dbReference type="SAM" id="Phobius"/>
    </source>
</evidence>
<reference evidence="2 3" key="1">
    <citation type="journal article" date="2020" name="Mol. Biol. Evol.">
        <title>Distinct Expression and Methylation Patterns for Genes with Different Fates following a Single Whole-Genome Duplication in Flowering Plants.</title>
        <authorList>
            <person name="Shi T."/>
            <person name="Rahmani R.S."/>
            <person name="Gugger P.F."/>
            <person name="Wang M."/>
            <person name="Li H."/>
            <person name="Zhang Y."/>
            <person name="Li Z."/>
            <person name="Wang Q."/>
            <person name="Van de Peer Y."/>
            <person name="Marchal K."/>
            <person name="Chen J."/>
        </authorList>
    </citation>
    <scope>NUCLEOTIDE SEQUENCE [LARGE SCALE GENOMIC DNA]</scope>
    <source>
        <tissue evidence="2">Leaf</tissue>
    </source>
</reference>
<protein>
    <recommendedName>
        <fullName evidence="4">CAAX amino terminal protease family protein</fullName>
    </recommendedName>
</protein>
<feature type="transmembrane region" description="Helical" evidence="1">
    <location>
        <begin position="45"/>
        <end position="66"/>
    </location>
</feature>
<comment type="caution">
    <text evidence="2">The sequence shown here is derived from an EMBL/GenBank/DDBJ whole genome shotgun (WGS) entry which is preliminary data.</text>
</comment>
<keyword evidence="3" id="KW-1185">Reference proteome</keyword>
<dbReference type="EMBL" id="DUZY01000003">
    <property type="protein sequence ID" value="DAD31243.1"/>
    <property type="molecule type" value="Genomic_DNA"/>
</dbReference>
<evidence type="ECO:0008006" key="4">
    <source>
        <dbReference type="Google" id="ProtNLM"/>
    </source>
</evidence>
<sequence length="226" mass="25082">MLWGQSFICFHNAKEESDAKFRGKEIGPDWPILKRWDVPWKWQTVLLIMASCGLSFVLTGLVEVALTPYLGFQIGELSLDEKAEVLFVDQAITTALVLGVVYGLTNTFQPLPDNLFCYMLKEPFNIQKGWLYGQELVLLVDAPVSLLPLIGSSNISTACLVGITGVLAPLLEETVFRGFFMASLTKWDCTGTFLCSNSQSSNPHQYTCSLEFRGDPSSHFSSAPRI</sequence>
<accession>A0A822YGG8</accession>
<evidence type="ECO:0000313" key="2">
    <source>
        <dbReference type="EMBL" id="DAD31243.1"/>
    </source>
</evidence>
<keyword evidence="1" id="KW-0812">Transmembrane</keyword>
<keyword evidence="1" id="KW-0472">Membrane</keyword>
<proteinExistence type="predicted"/>
<dbReference type="Proteomes" id="UP000607653">
    <property type="component" value="Unassembled WGS sequence"/>
</dbReference>
<dbReference type="PANTHER" id="PTHR43592">
    <property type="entry name" value="CAAX AMINO TERMINAL PROTEASE"/>
    <property type="match status" value="1"/>
</dbReference>
<feature type="transmembrane region" description="Helical" evidence="1">
    <location>
        <begin position="86"/>
        <end position="105"/>
    </location>
</feature>
<dbReference type="AlphaFoldDB" id="A0A822YGG8"/>
<organism evidence="2 3">
    <name type="scientific">Nelumbo nucifera</name>
    <name type="common">Sacred lotus</name>
    <dbReference type="NCBI Taxonomy" id="4432"/>
    <lineage>
        <taxon>Eukaryota</taxon>
        <taxon>Viridiplantae</taxon>
        <taxon>Streptophyta</taxon>
        <taxon>Embryophyta</taxon>
        <taxon>Tracheophyta</taxon>
        <taxon>Spermatophyta</taxon>
        <taxon>Magnoliopsida</taxon>
        <taxon>Proteales</taxon>
        <taxon>Nelumbonaceae</taxon>
        <taxon>Nelumbo</taxon>
    </lineage>
</organism>
<gene>
    <name evidence="2" type="ORF">HUJ06_010094</name>
</gene>
<keyword evidence="1" id="KW-1133">Transmembrane helix</keyword>
<evidence type="ECO:0000313" key="3">
    <source>
        <dbReference type="Proteomes" id="UP000607653"/>
    </source>
</evidence>